<dbReference type="InterPro" id="IPR038563">
    <property type="entry name" value="Endonuclease_7_sf"/>
</dbReference>
<keyword evidence="1" id="KW-0255">Endonuclease</keyword>
<sequence>MEGRKRCPDCEEEKDVSEFGLNKRMADGLARYCRTCFRRRSIQSYRKRKEEQGKAVREAVAVPDGHKYCPRCEEVKPVADFGGNRSTRSGLAAYCKPCHTIVTRENKIKKYGSERNYLLQYRYGITEDDFERMLARQGGLCAVCQNVPGTFVDHCHRSGAVRGILCFNCNNGLGHFGDNLVLLELAALYLDGEVLWPEFVVLPERRDGGVVPPTRGYHLAQRYQVRHEDVERMISAQHGLCVVCWDRPPEHVDHCHRTGDVRYALCLPCNTGIGQFRDDAGVVWRALAYVEAGAGDAGEALVPELEVSDAELEALVRAEEELRSEFYGRVTRVG</sequence>
<organism evidence="1 2">
    <name type="scientific">Nonomuraea fuscirosea</name>
    <dbReference type="NCBI Taxonomy" id="1291556"/>
    <lineage>
        <taxon>Bacteria</taxon>
        <taxon>Bacillati</taxon>
        <taxon>Actinomycetota</taxon>
        <taxon>Actinomycetes</taxon>
        <taxon>Streptosporangiales</taxon>
        <taxon>Streptosporangiaceae</taxon>
        <taxon>Nonomuraea</taxon>
    </lineage>
</organism>
<name>A0A2T0MED5_9ACTN</name>
<dbReference type="InterPro" id="IPR044925">
    <property type="entry name" value="His-Me_finger_sf"/>
</dbReference>
<dbReference type="AlphaFoldDB" id="A0A2T0MED5"/>
<evidence type="ECO:0000313" key="1">
    <source>
        <dbReference type="EMBL" id="PRX55914.1"/>
    </source>
</evidence>
<reference evidence="1 2" key="1">
    <citation type="submission" date="2018-03" db="EMBL/GenBank/DDBJ databases">
        <title>Genomic Encyclopedia of Type Strains, Phase III (KMG-III): the genomes of soil and plant-associated and newly described type strains.</title>
        <authorList>
            <person name="Whitman W."/>
        </authorList>
    </citation>
    <scope>NUCLEOTIDE SEQUENCE [LARGE SCALE GENOMIC DNA]</scope>
    <source>
        <strain evidence="1 2">CGMCC 4.7104</strain>
    </source>
</reference>
<keyword evidence="2" id="KW-1185">Reference proteome</keyword>
<protein>
    <submittedName>
        <fullName evidence="1">Recombination endonuclease VII</fullName>
    </submittedName>
</protein>
<gene>
    <name evidence="1" type="ORF">B0I32_125134</name>
</gene>
<dbReference type="OrthoDB" id="581550at2"/>
<proteinExistence type="predicted"/>
<dbReference type="SUPFAM" id="SSF54060">
    <property type="entry name" value="His-Me finger endonucleases"/>
    <property type="match status" value="2"/>
</dbReference>
<dbReference type="Proteomes" id="UP000238312">
    <property type="component" value="Unassembled WGS sequence"/>
</dbReference>
<keyword evidence="1" id="KW-0540">Nuclease</keyword>
<dbReference type="GO" id="GO:0004519">
    <property type="term" value="F:endonuclease activity"/>
    <property type="evidence" value="ECO:0007669"/>
    <property type="project" value="UniProtKB-KW"/>
</dbReference>
<evidence type="ECO:0000313" key="2">
    <source>
        <dbReference type="Proteomes" id="UP000238312"/>
    </source>
</evidence>
<keyword evidence="1" id="KW-0378">Hydrolase</keyword>
<accession>A0A2T0MED5</accession>
<dbReference type="EMBL" id="PVNG01000025">
    <property type="protein sequence ID" value="PRX55914.1"/>
    <property type="molecule type" value="Genomic_DNA"/>
</dbReference>
<dbReference type="InterPro" id="IPR004211">
    <property type="entry name" value="Endonuclease_7"/>
</dbReference>
<dbReference type="RefSeq" id="WP_106250093.1">
    <property type="nucleotide sequence ID" value="NZ_PVNG01000025.1"/>
</dbReference>
<comment type="caution">
    <text evidence="1">The sequence shown here is derived from an EMBL/GenBank/DDBJ whole genome shotgun (WGS) entry which is preliminary data.</text>
</comment>
<dbReference type="Gene3D" id="3.40.1800.10">
    <property type="entry name" value="His-Me finger endonucleases"/>
    <property type="match status" value="2"/>
</dbReference>
<dbReference type="Pfam" id="PF02945">
    <property type="entry name" value="Endonuclease_7"/>
    <property type="match status" value="2"/>
</dbReference>